<name>A0A1J9QHF5_9EURO</name>
<dbReference type="Proteomes" id="UP000242791">
    <property type="component" value="Unassembled WGS sequence"/>
</dbReference>
<gene>
    <name evidence="1" type="ORF">ACJ73_00687</name>
</gene>
<dbReference type="Gene3D" id="3.30.9.10">
    <property type="entry name" value="D-Amino Acid Oxidase, subunit A, domain 2"/>
    <property type="match status" value="1"/>
</dbReference>
<dbReference type="STRING" id="1658174.A0A1J9QHF5"/>
<keyword evidence="2" id="KW-1185">Reference proteome</keyword>
<dbReference type="InterPro" id="IPR036188">
    <property type="entry name" value="FAD/NAD-bd_sf"/>
</dbReference>
<comment type="caution">
    <text evidence="1">The sequence shown here is derived from an EMBL/GenBank/DDBJ whole genome shotgun (WGS) entry which is preliminary data.</text>
</comment>
<organism evidence="1 2">
    <name type="scientific">Blastomyces percursus</name>
    <dbReference type="NCBI Taxonomy" id="1658174"/>
    <lineage>
        <taxon>Eukaryota</taxon>
        <taxon>Fungi</taxon>
        <taxon>Dikarya</taxon>
        <taxon>Ascomycota</taxon>
        <taxon>Pezizomycotina</taxon>
        <taxon>Eurotiomycetes</taxon>
        <taxon>Eurotiomycetidae</taxon>
        <taxon>Onygenales</taxon>
        <taxon>Ajellomycetaceae</taxon>
        <taxon>Blastomyces</taxon>
    </lineage>
</organism>
<accession>A0A1J9QHF5</accession>
<dbReference type="AlphaFoldDB" id="A0A1J9QHF5"/>
<evidence type="ECO:0000313" key="1">
    <source>
        <dbReference type="EMBL" id="OJD27920.1"/>
    </source>
</evidence>
<dbReference type="EMBL" id="LGTZ01000051">
    <property type="protein sequence ID" value="OJD27920.1"/>
    <property type="molecule type" value="Genomic_DNA"/>
</dbReference>
<dbReference type="Gene3D" id="3.50.50.60">
    <property type="entry name" value="FAD/NAD(P)-binding domain"/>
    <property type="match status" value="1"/>
</dbReference>
<reference evidence="1 2" key="1">
    <citation type="submission" date="2015-08" db="EMBL/GenBank/DDBJ databases">
        <title>Emmonsia species relationships and genome sequence.</title>
        <authorList>
            <person name="Cuomo C.A."/>
            <person name="Schwartz I.S."/>
            <person name="Kenyon C."/>
            <person name="De Hoog G.S."/>
            <person name="Govender N.P."/>
            <person name="Botha A."/>
            <person name="Moreno L."/>
            <person name="De Vries M."/>
            <person name="Munoz J.F."/>
            <person name="Stielow J.B."/>
        </authorList>
    </citation>
    <scope>NUCLEOTIDE SEQUENCE [LARGE SCALE GENOMIC DNA]</scope>
    <source>
        <strain evidence="1 2">EI222</strain>
    </source>
</reference>
<sequence length="182" mass="20340">MSSDHSLKNKNLPVAIVGAGVFELSSAIHLAQRGDSRMSPFSINSHIKRANTRLKMAVMPRALIYQDLTLEALKHGEEWNEYLTRGNDLLAGMSTDDRIYVNTGNLHVTDESVLTGFEKWSLENISQVGLGHTQYNLNHPEEVCGANREGRGHYIDAFRRGKDDKYRGLFDSIGGFVYADKA</sequence>
<evidence type="ECO:0000313" key="2">
    <source>
        <dbReference type="Proteomes" id="UP000242791"/>
    </source>
</evidence>
<proteinExistence type="predicted"/>
<dbReference type="VEuPathDB" id="FungiDB:ACJ73_00687"/>
<protein>
    <submittedName>
        <fullName evidence="1">Uncharacterized protein</fullName>
    </submittedName>
</protein>
<dbReference type="OrthoDB" id="4178770at2759"/>